<proteinExistence type="predicted"/>
<reference evidence="1 2" key="1">
    <citation type="submission" date="2021-06" db="EMBL/GenBank/DDBJ databases">
        <title>Caerostris darwini draft genome.</title>
        <authorList>
            <person name="Kono N."/>
            <person name="Arakawa K."/>
        </authorList>
    </citation>
    <scope>NUCLEOTIDE SEQUENCE [LARGE SCALE GENOMIC DNA]</scope>
</reference>
<evidence type="ECO:0000313" key="1">
    <source>
        <dbReference type="EMBL" id="GIY10861.1"/>
    </source>
</evidence>
<gene>
    <name evidence="1" type="ORF">CDAR_190021</name>
</gene>
<evidence type="ECO:0000313" key="2">
    <source>
        <dbReference type="Proteomes" id="UP001054837"/>
    </source>
</evidence>
<name>A0AAV4QPJ9_9ARAC</name>
<sequence length="99" mass="11555">MKSQKKLGPAANKEEIGGLYQNIRRIQGLKKSTTNVIKDKNDVNRKFEYSAKRFHIKDFPEEQKKAAENDYIAAEMLTTDAEIQLEKLFGEIWERKRVP</sequence>
<dbReference type="AlphaFoldDB" id="A0AAV4QPJ9"/>
<protein>
    <submittedName>
        <fullName evidence="1">Uncharacterized protein</fullName>
    </submittedName>
</protein>
<dbReference type="EMBL" id="BPLQ01004811">
    <property type="protein sequence ID" value="GIY10861.1"/>
    <property type="molecule type" value="Genomic_DNA"/>
</dbReference>
<comment type="caution">
    <text evidence="1">The sequence shown here is derived from an EMBL/GenBank/DDBJ whole genome shotgun (WGS) entry which is preliminary data.</text>
</comment>
<accession>A0AAV4QPJ9</accession>
<organism evidence="1 2">
    <name type="scientific">Caerostris darwini</name>
    <dbReference type="NCBI Taxonomy" id="1538125"/>
    <lineage>
        <taxon>Eukaryota</taxon>
        <taxon>Metazoa</taxon>
        <taxon>Ecdysozoa</taxon>
        <taxon>Arthropoda</taxon>
        <taxon>Chelicerata</taxon>
        <taxon>Arachnida</taxon>
        <taxon>Araneae</taxon>
        <taxon>Araneomorphae</taxon>
        <taxon>Entelegynae</taxon>
        <taxon>Araneoidea</taxon>
        <taxon>Araneidae</taxon>
        <taxon>Caerostris</taxon>
    </lineage>
</organism>
<dbReference type="Proteomes" id="UP001054837">
    <property type="component" value="Unassembled WGS sequence"/>
</dbReference>
<keyword evidence="2" id="KW-1185">Reference proteome</keyword>